<dbReference type="InterPro" id="IPR016163">
    <property type="entry name" value="Ald_DH_C"/>
</dbReference>
<evidence type="ECO:0000256" key="3">
    <source>
        <dbReference type="ARBA" id="ARBA00049194"/>
    </source>
</evidence>
<comment type="similarity">
    <text evidence="1">Belongs to the aldehyde dehydrogenase family.</text>
</comment>
<dbReference type="GO" id="GO:0004029">
    <property type="term" value="F:aldehyde dehydrogenase (NAD+) activity"/>
    <property type="evidence" value="ECO:0007669"/>
    <property type="project" value="UniProtKB-EC"/>
</dbReference>
<dbReference type="InterPro" id="IPR016162">
    <property type="entry name" value="Ald_DH_N"/>
</dbReference>
<dbReference type="PANTHER" id="PTHR11699">
    <property type="entry name" value="ALDEHYDE DEHYDROGENASE-RELATED"/>
    <property type="match status" value="1"/>
</dbReference>
<proteinExistence type="inferred from homology"/>
<feature type="domain" description="Aldehyde dehydrogenase" evidence="4">
    <location>
        <begin position="182"/>
        <end position="223"/>
    </location>
</feature>
<organism evidence="5 6">
    <name type="scientific">Gibberella intermedia</name>
    <name type="common">Bulb rot disease fungus</name>
    <name type="synonym">Fusarium proliferatum</name>
    <dbReference type="NCBI Taxonomy" id="948311"/>
    <lineage>
        <taxon>Eukaryota</taxon>
        <taxon>Fungi</taxon>
        <taxon>Dikarya</taxon>
        <taxon>Ascomycota</taxon>
        <taxon>Pezizomycotina</taxon>
        <taxon>Sordariomycetes</taxon>
        <taxon>Hypocreomycetidae</taxon>
        <taxon>Hypocreales</taxon>
        <taxon>Nectriaceae</taxon>
        <taxon>Fusarium</taxon>
        <taxon>Fusarium fujikuroi species complex</taxon>
    </lineage>
</organism>
<accession>A0A365NAA0</accession>
<protein>
    <recommendedName>
        <fullName evidence="2">aldehyde dehydrogenase (NAD(+))</fullName>
        <ecNumber evidence="2">1.2.1.3</ecNumber>
    </recommendedName>
</protein>
<sequence length="223" mass="23288">MLGLACGNFECIQSIPTVCNYISELSIATASQLLYPSDSLYYDGGVLSPAGRSRFESISPASASVLAEYSETSTHDCDAAVSSAMQAFPNWTQTPVLERSRVLLRLAPILRQSSDEMAIMETRDTGKALSETSTVDIAGGADRSLNAALAAGNTMVYKPSEYTPAHGTVLAAILTEAGCHPVSSPGQVSTGKKVASSAVQGMKYVTMELGGKSSLIVPPDGDI</sequence>
<dbReference type="EMBL" id="PKMI01000016">
    <property type="protein sequence ID" value="RBA17508.1"/>
    <property type="molecule type" value="Genomic_DNA"/>
</dbReference>
<evidence type="ECO:0000313" key="6">
    <source>
        <dbReference type="Proteomes" id="UP000251714"/>
    </source>
</evidence>
<dbReference type="Pfam" id="PF00171">
    <property type="entry name" value="Aldedh"/>
    <property type="match status" value="3"/>
</dbReference>
<dbReference type="EC" id="1.2.1.3" evidence="2"/>
<evidence type="ECO:0000256" key="1">
    <source>
        <dbReference type="ARBA" id="ARBA00009986"/>
    </source>
</evidence>
<gene>
    <name evidence="5" type="ORF">FPRO05_11223</name>
</gene>
<comment type="caution">
    <text evidence="5">The sequence shown here is derived from an EMBL/GenBank/DDBJ whole genome shotgun (WGS) entry which is preliminary data.</text>
</comment>
<feature type="domain" description="Aldehyde dehydrogenase" evidence="4">
    <location>
        <begin position="53"/>
        <end position="141"/>
    </location>
</feature>
<dbReference type="InterPro" id="IPR016161">
    <property type="entry name" value="Ald_DH/histidinol_DH"/>
</dbReference>
<dbReference type="Gene3D" id="3.40.309.10">
    <property type="entry name" value="Aldehyde Dehydrogenase, Chain A, domain 2"/>
    <property type="match status" value="1"/>
</dbReference>
<dbReference type="Proteomes" id="UP000251714">
    <property type="component" value="Unassembled WGS sequence"/>
</dbReference>
<comment type="catalytic activity">
    <reaction evidence="3">
        <text>an aldehyde + NAD(+) + H2O = a carboxylate + NADH + 2 H(+)</text>
        <dbReference type="Rhea" id="RHEA:16185"/>
        <dbReference type="ChEBI" id="CHEBI:15377"/>
        <dbReference type="ChEBI" id="CHEBI:15378"/>
        <dbReference type="ChEBI" id="CHEBI:17478"/>
        <dbReference type="ChEBI" id="CHEBI:29067"/>
        <dbReference type="ChEBI" id="CHEBI:57540"/>
        <dbReference type="ChEBI" id="CHEBI:57945"/>
        <dbReference type="EC" id="1.2.1.3"/>
    </reaction>
</comment>
<dbReference type="Gene3D" id="3.40.605.10">
    <property type="entry name" value="Aldehyde Dehydrogenase, Chain A, domain 1"/>
    <property type="match status" value="3"/>
</dbReference>
<feature type="domain" description="Aldehyde dehydrogenase" evidence="4">
    <location>
        <begin position="144"/>
        <end position="179"/>
    </location>
</feature>
<evidence type="ECO:0000256" key="2">
    <source>
        <dbReference type="ARBA" id="ARBA00024226"/>
    </source>
</evidence>
<evidence type="ECO:0000259" key="4">
    <source>
        <dbReference type="Pfam" id="PF00171"/>
    </source>
</evidence>
<dbReference type="InterPro" id="IPR015590">
    <property type="entry name" value="Aldehyde_DH_dom"/>
</dbReference>
<name>A0A365NAA0_GIBIN</name>
<evidence type="ECO:0000313" key="5">
    <source>
        <dbReference type="EMBL" id="RBA17508.1"/>
    </source>
</evidence>
<reference evidence="5 6" key="1">
    <citation type="submission" date="2017-12" db="EMBL/GenBank/DDBJ databases">
        <title>Genome sequence of the mycotoxigenic crop pathogen Fusarium proliferatum, strain ITEM 2341 from Date Palm.</title>
        <authorList>
            <person name="Almiman B.F."/>
            <person name="Shittu T.A."/>
            <person name="Muthumeenakshi S."/>
            <person name="Baroncelli R."/>
            <person name="Sreenivasaprasada S."/>
        </authorList>
    </citation>
    <scope>NUCLEOTIDE SEQUENCE [LARGE SCALE GENOMIC DNA]</scope>
    <source>
        <strain evidence="5 6">ITEM 2341</strain>
    </source>
</reference>
<dbReference type="AlphaFoldDB" id="A0A365NAA0"/>
<dbReference type="SUPFAM" id="SSF53720">
    <property type="entry name" value="ALDH-like"/>
    <property type="match status" value="1"/>
</dbReference>